<keyword evidence="4" id="KW-0479">Metal-binding</keyword>
<evidence type="ECO:0000256" key="12">
    <source>
        <dbReference type="ARBA" id="ARBA00066769"/>
    </source>
</evidence>
<keyword evidence="10" id="KW-0326">Glycosidase</keyword>
<sequence>MTARDKKTEEITRRLIKRYGEYDVTRGSPFNVLIATILSQNTNDRNSSQAFNSLYSVYDTPEKLANAPEEKIADLIKYGGLHRIKARRIKDTALVVMEKYGGDLDLVCDADPASARKELMSIEGIGPKTADCVLLFSCGKDVIPVDTHVFRVSKRLGIVPEKADHEQAHRILTEKVPEGKRGSVHVALIRLGREICKAQNPKHENCPLIDICDYARTVGAYPPKKDVSK</sequence>
<organism evidence="15 16">
    <name type="scientific">Methanooceanicella nereidis</name>
    <dbReference type="NCBI Taxonomy" id="2052831"/>
    <lineage>
        <taxon>Archaea</taxon>
        <taxon>Methanobacteriati</taxon>
        <taxon>Methanobacteriota</taxon>
        <taxon>Stenosarchaea group</taxon>
        <taxon>Methanomicrobia</taxon>
        <taxon>Methanocellales</taxon>
        <taxon>Methanocellaceae</taxon>
        <taxon>Methanooceanicella</taxon>
    </lineage>
</organism>
<dbReference type="SUPFAM" id="SSF48150">
    <property type="entry name" value="DNA-glycosylase"/>
    <property type="match status" value="1"/>
</dbReference>
<evidence type="ECO:0000256" key="9">
    <source>
        <dbReference type="ARBA" id="ARBA00023204"/>
    </source>
</evidence>
<dbReference type="PANTHER" id="PTHR10359">
    <property type="entry name" value="A/G-SPECIFIC ADENINE GLYCOSYLASE/ENDONUCLEASE III"/>
    <property type="match status" value="1"/>
</dbReference>
<dbReference type="InterPro" id="IPR011257">
    <property type="entry name" value="DNA_glycosylase"/>
</dbReference>
<protein>
    <recommendedName>
        <fullName evidence="12">thymine-DNA glycosylase</fullName>
        <ecNumber evidence="12">3.2.2.29</ecNumber>
    </recommendedName>
</protein>
<dbReference type="Proteomes" id="UP001320159">
    <property type="component" value="Unassembled WGS sequence"/>
</dbReference>
<evidence type="ECO:0000256" key="10">
    <source>
        <dbReference type="ARBA" id="ARBA00023295"/>
    </source>
</evidence>
<dbReference type="EMBL" id="PGCK01000007">
    <property type="protein sequence ID" value="MCD1295180.1"/>
    <property type="molecule type" value="Genomic_DNA"/>
</dbReference>
<dbReference type="SMART" id="SM00278">
    <property type="entry name" value="HhH1"/>
    <property type="match status" value="1"/>
</dbReference>
<evidence type="ECO:0000259" key="13">
    <source>
        <dbReference type="SMART" id="SM00278"/>
    </source>
</evidence>
<dbReference type="InterPro" id="IPR003583">
    <property type="entry name" value="Hlx-hairpin-Hlx_DNA-bd_motif"/>
</dbReference>
<dbReference type="GO" id="GO:0051539">
    <property type="term" value="F:4 iron, 4 sulfur cluster binding"/>
    <property type="evidence" value="ECO:0007669"/>
    <property type="project" value="UniProtKB-KW"/>
</dbReference>
<dbReference type="EC" id="3.2.2.29" evidence="12"/>
<keyword evidence="15" id="KW-0255">Endonuclease</keyword>
<comment type="caution">
    <text evidence="15">The sequence shown here is derived from an EMBL/GenBank/DDBJ whole genome shotgun (WGS) entry which is preliminary data.</text>
</comment>
<name>A0AAP2RFI9_9EURY</name>
<evidence type="ECO:0000256" key="4">
    <source>
        <dbReference type="ARBA" id="ARBA00022723"/>
    </source>
</evidence>
<dbReference type="GO" id="GO:0141016">
    <property type="term" value="F:G/T mismatch-specific thymine-DNA glycosylase activity"/>
    <property type="evidence" value="ECO:0007669"/>
    <property type="project" value="UniProtKB-EC"/>
</dbReference>
<dbReference type="Pfam" id="PF00633">
    <property type="entry name" value="HHH"/>
    <property type="match status" value="1"/>
</dbReference>
<dbReference type="AlphaFoldDB" id="A0AAP2RFI9"/>
<dbReference type="SMART" id="SM00525">
    <property type="entry name" value="FES"/>
    <property type="match status" value="1"/>
</dbReference>
<dbReference type="InterPro" id="IPR023170">
    <property type="entry name" value="HhH_base_excis_C"/>
</dbReference>
<keyword evidence="5" id="KW-0227">DNA damage</keyword>
<dbReference type="Gene3D" id="1.10.340.30">
    <property type="entry name" value="Hypothetical protein, domain 2"/>
    <property type="match status" value="1"/>
</dbReference>
<keyword evidence="6" id="KW-0378">Hydrolase</keyword>
<comment type="catalytic activity">
    <reaction evidence="11">
        <text>Hydrolyzes mismatched double-stranded DNA and polynucleotides, releasing free thymine.</text>
        <dbReference type="EC" id="3.2.2.29"/>
    </reaction>
</comment>
<evidence type="ECO:0000256" key="2">
    <source>
        <dbReference type="ARBA" id="ARBA00008343"/>
    </source>
</evidence>
<evidence type="ECO:0000256" key="6">
    <source>
        <dbReference type="ARBA" id="ARBA00022801"/>
    </source>
</evidence>
<reference evidence="15 16" key="1">
    <citation type="submission" date="2017-11" db="EMBL/GenBank/DDBJ databases">
        <title>Isolation and Characterization of Family Methanocellaceae Species from Potential Methane Hydrate Area Offshore Southwestern Taiwan.</title>
        <authorList>
            <person name="Zhang W.-L."/>
            <person name="Chen W.-C."/>
            <person name="Lai M.-C."/>
            <person name="Chen S.-C."/>
        </authorList>
    </citation>
    <scope>NUCLEOTIDE SEQUENCE [LARGE SCALE GENOMIC DNA]</scope>
    <source>
        <strain evidence="15 16">CWC-04</strain>
    </source>
</reference>
<dbReference type="PANTHER" id="PTHR10359:SF18">
    <property type="entry name" value="ENDONUCLEASE III"/>
    <property type="match status" value="1"/>
</dbReference>
<evidence type="ECO:0000256" key="5">
    <source>
        <dbReference type="ARBA" id="ARBA00022763"/>
    </source>
</evidence>
<dbReference type="GO" id="GO:0006285">
    <property type="term" value="P:base-excision repair, AP site formation"/>
    <property type="evidence" value="ECO:0007669"/>
    <property type="project" value="TreeGrafter"/>
</dbReference>
<feature type="domain" description="Helix-hairpin-helix DNA-binding motif class 1" evidence="13">
    <location>
        <begin position="117"/>
        <end position="136"/>
    </location>
</feature>
<dbReference type="FunFam" id="1.10.340.30:FF:000001">
    <property type="entry name" value="Endonuclease III"/>
    <property type="match status" value="1"/>
</dbReference>
<evidence type="ECO:0000256" key="8">
    <source>
        <dbReference type="ARBA" id="ARBA00023014"/>
    </source>
</evidence>
<dbReference type="GO" id="GO:0003677">
    <property type="term" value="F:DNA binding"/>
    <property type="evidence" value="ECO:0007669"/>
    <property type="project" value="InterPro"/>
</dbReference>
<dbReference type="Pfam" id="PF10576">
    <property type="entry name" value="EndIII_4Fe-2S"/>
    <property type="match status" value="1"/>
</dbReference>
<dbReference type="InterPro" id="IPR003651">
    <property type="entry name" value="Endonuclease3_FeS-loop_motif"/>
</dbReference>
<dbReference type="InterPro" id="IPR003265">
    <property type="entry name" value="HhH-GPD_domain"/>
</dbReference>
<evidence type="ECO:0000256" key="7">
    <source>
        <dbReference type="ARBA" id="ARBA00023004"/>
    </source>
</evidence>
<dbReference type="GO" id="GO:0046872">
    <property type="term" value="F:metal ion binding"/>
    <property type="evidence" value="ECO:0007669"/>
    <property type="project" value="UniProtKB-KW"/>
</dbReference>
<dbReference type="Gene3D" id="1.10.1670.10">
    <property type="entry name" value="Helix-hairpin-Helix base-excision DNA repair enzymes (C-terminal)"/>
    <property type="match status" value="1"/>
</dbReference>
<accession>A0AAP2RFI9</accession>
<dbReference type="CDD" id="cd00056">
    <property type="entry name" value="ENDO3c"/>
    <property type="match status" value="1"/>
</dbReference>
<dbReference type="GO" id="GO:0004519">
    <property type="term" value="F:endonuclease activity"/>
    <property type="evidence" value="ECO:0007669"/>
    <property type="project" value="UniProtKB-KW"/>
</dbReference>
<dbReference type="PIRSF" id="PIRSF001435">
    <property type="entry name" value="Nth"/>
    <property type="match status" value="1"/>
</dbReference>
<keyword evidence="9" id="KW-0234">DNA repair</keyword>
<keyword evidence="16" id="KW-1185">Reference proteome</keyword>
<feature type="domain" description="HhH-GPD" evidence="14">
    <location>
        <begin position="38"/>
        <end position="194"/>
    </location>
</feature>
<dbReference type="InterPro" id="IPR000445">
    <property type="entry name" value="HhH_motif"/>
</dbReference>
<dbReference type="Pfam" id="PF00730">
    <property type="entry name" value="HhH-GPD"/>
    <property type="match status" value="1"/>
</dbReference>
<keyword evidence="7" id="KW-0408">Iron</keyword>
<comment type="cofactor">
    <cofactor evidence="1">
        <name>[4Fe-4S] cluster</name>
        <dbReference type="ChEBI" id="CHEBI:49883"/>
    </cofactor>
</comment>
<evidence type="ECO:0000256" key="3">
    <source>
        <dbReference type="ARBA" id="ARBA00022485"/>
    </source>
</evidence>
<keyword evidence="15" id="KW-0540">Nuclease</keyword>
<proteinExistence type="inferred from homology"/>
<dbReference type="SMART" id="SM00478">
    <property type="entry name" value="ENDO3c"/>
    <property type="match status" value="1"/>
</dbReference>
<comment type="similarity">
    <text evidence="2">Belongs to the Nth/MutY family.</text>
</comment>
<keyword evidence="3" id="KW-0004">4Fe-4S</keyword>
<gene>
    <name evidence="15" type="ORF">CUJ83_09235</name>
</gene>
<evidence type="ECO:0000313" key="16">
    <source>
        <dbReference type="Proteomes" id="UP001320159"/>
    </source>
</evidence>
<evidence type="ECO:0000256" key="11">
    <source>
        <dbReference type="ARBA" id="ARBA00052915"/>
    </source>
</evidence>
<evidence type="ECO:0000256" key="1">
    <source>
        <dbReference type="ARBA" id="ARBA00001966"/>
    </source>
</evidence>
<evidence type="ECO:0000259" key="14">
    <source>
        <dbReference type="SMART" id="SM00478"/>
    </source>
</evidence>
<evidence type="ECO:0000313" key="15">
    <source>
        <dbReference type="EMBL" id="MCD1295180.1"/>
    </source>
</evidence>
<keyword evidence="8" id="KW-0411">Iron-sulfur</keyword>